<dbReference type="PANTHER" id="PTHR42943:SF2">
    <property type="entry name" value="GLUTATHIONE S-TRANSFERASE KAPPA 1"/>
    <property type="match status" value="1"/>
</dbReference>
<dbReference type="InterPro" id="IPR036249">
    <property type="entry name" value="Thioredoxin-like_sf"/>
</dbReference>
<dbReference type="InterPro" id="IPR014440">
    <property type="entry name" value="HCCAis_GSTk"/>
</dbReference>
<dbReference type="Pfam" id="PF01323">
    <property type="entry name" value="DSBA"/>
    <property type="match status" value="1"/>
</dbReference>
<dbReference type="RefSeq" id="WP_344968338.1">
    <property type="nucleotide sequence ID" value="NZ_BAABDD010000004.1"/>
</dbReference>
<dbReference type="PANTHER" id="PTHR42943">
    <property type="entry name" value="GLUTATHIONE S-TRANSFERASE KAPPA"/>
    <property type="match status" value="1"/>
</dbReference>
<gene>
    <name evidence="3" type="ORF">GCM10022402_12920</name>
</gene>
<evidence type="ECO:0000259" key="2">
    <source>
        <dbReference type="Pfam" id="PF01323"/>
    </source>
</evidence>
<evidence type="ECO:0000256" key="1">
    <source>
        <dbReference type="PIRNR" id="PIRNR006386"/>
    </source>
</evidence>
<dbReference type="PIRSF" id="PIRSF006386">
    <property type="entry name" value="HCCAis_GSTk"/>
    <property type="match status" value="1"/>
</dbReference>
<proteinExistence type="inferred from homology"/>
<comment type="catalytic activity">
    <reaction evidence="1">
        <text>2-hydroxychromene-2-carboxylate = (3E)-4-(2-hydroxyphenyl)-2-oxobut-3-enoate</text>
        <dbReference type="Rhea" id="RHEA:27401"/>
        <dbReference type="ChEBI" id="CHEBI:59350"/>
        <dbReference type="ChEBI" id="CHEBI:59353"/>
        <dbReference type="EC" id="5.99.1.4"/>
    </reaction>
</comment>
<dbReference type="SUPFAM" id="SSF52833">
    <property type="entry name" value="Thioredoxin-like"/>
    <property type="match status" value="1"/>
</dbReference>
<comment type="similarity">
    <text evidence="1">Belongs to the GST superfamily. NadH family.</text>
</comment>
<organism evidence="3 4">
    <name type="scientific">Salinactinospora qingdaonensis</name>
    <dbReference type="NCBI Taxonomy" id="702744"/>
    <lineage>
        <taxon>Bacteria</taxon>
        <taxon>Bacillati</taxon>
        <taxon>Actinomycetota</taxon>
        <taxon>Actinomycetes</taxon>
        <taxon>Streptosporangiales</taxon>
        <taxon>Nocardiopsidaceae</taxon>
        <taxon>Salinactinospora</taxon>
    </lineage>
</organism>
<reference evidence="4" key="1">
    <citation type="journal article" date="2019" name="Int. J. Syst. Evol. Microbiol.">
        <title>The Global Catalogue of Microorganisms (GCM) 10K type strain sequencing project: providing services to taxonomists for standard genome sequencing and annotation.</title>
        <authorList>
            <consortium name="The Broad Institute Genomics Platform"/>
            <consortium name="The Broad Institute Genome Sequencing Center for Infectious Disease"/>
            <person name="Wu L."/>
            <person name="Ma J."/>
        </authorList>
    </citation>
    <scope>NUCLEOTIDE SEQUENCE [LARGE SCALE GENOMIC DNA]</scope>
    <source>
        <strain evidence="4">JCM 17137</strain>
    </source>
</reference>
<evidence type="ECO:0000313" key="4">
    <source>
        <dbReference type="Proteomes" id="UP001500908"/>
    </source>
</evidence>
<keyword evidence="1" id="KW-0413">Isomerase</keyword>
<protein>
    <recommendedName>
        <fullName evidence="1">2-hydroxychromene-2-carboxylate isomerase</fullName>
        <ecNumber evidence="1">5.99.1.4</ecNumber>
    </recommendedName>
</protein>
<keyword evidence="4" id="KW-1185">Reference proteome</keyword>
<dbReference type="InterPro" id="IPR051924">
    <property type="entry name" value="GST_Kappa/NadH"/>
</dbReference>
<accession>A0ABP7F9U9</accession>
<dbReference type="InterPro" id="IPR001853">
    <property type="entry name" value="DSBA-like_thioredoxin_dom"/>
</dbReference>
<dbReference type="EC" id="5.99.1.4" evidence="1"/>
<dbReference type="Gene3D" id="3.40.30.10">
    <property type="entry name" value="Glutaredoxin"/>
    <property type="match status" value="1"/>
</dbReference>
<evidence type="ECO:0000313" key="3">
    <source>
        <dbReference type="EMBL" id="GAA3733972.1"/>
    </source>
</evidence>
<feature type="domain" description="DSBA-like thioredoxin" evidence="2">
    <location>
        <begin position="8"/>
        <end position="200"/>
    </location>
</feature>
<sequence length="211" mass="24977">MRRPPRIHFSFRSPFSWMTVELLRRRVPDAMEAIRFIPFWDPDERTSRGLEERGGQFHYTQMSKAKHLYILQDTKRLAQRHGFPMVWPVDIDPWWELPHLAWLRAQRCGLAEPFYDALIRARWHRGEDICQTEAIRAAAKEAGADPDLLAGAVDDDEIRAEAVDCLFEAWRDDIFGIPYMRVGRHRFWGLDRLDDFLDAYLPLRDESEVPR</sequence>
<comment type="caution">
    <text evidence="3">The sequence shown here is derived from an EMBL/GenBank/DDBJ whole genome shotgun (WGS) entry which is preliminary data.</text>
</comment>
<dbReference type="EMBL" id="BAABDD010000004">
    <property type="protein sequence ID" value="GAA3733972.1"/>
    <property type="molecule type" value="Genomic_DNA"/>
</dbReference>
<name>A0ABP7F9U9_9ACTN</name>
<dbReference type="Proteomes" id="UP001500908">
    <property type="component" value="Unassembled WGS sequence"/>
</dbReference>